<organism evidence="5 6">
    <name type="scientific">Trematosphaeria pertusa</name>
    <dbReference type="NCBI Taxonomy" id="390896"/>
    <lineage>
        <taxon>Eukaryota</taxon>
        <taxon>Fungi</taxon>
        <taxon>Dikarya</taxon>
        <taxon>Ascomycota</taxon>
        <taxon>Pezizomycotina</taxon>
        <taxon>Dothideomycetes</taxon>
        <taxon>Pleosporomycetidae</taxon>
        <taxon>Pleosporales</taxon>
        <taxon>Massarineae</taxon>
        <taxon>Trematosphaeriaceae</taxon>
        <taxon>Trematosphaeria</taxon>
    </lineage>
</organism>
<dbReference type="GO" id="GO:0006012">
    <property type="term" value="P:galactose metabolic process"/>
    <property type="evidence" value="ECO:0007669"/>
    <property type="project" value="TreeGrafter"/>
</dbReference>
<dbReference type="Pfam" id="PF12752">
    <property type="entry name" value="SUZ"/>
    <property type="match status" value="1"/>
</dbReference>
<dbReference type="PANTHER" id="PTHR15672:SF8">
    <property type="entry name" value="PROTEIN ENCORE"/>
    <property type="match status" value="1"/>
</dbReference>
<name>A0A6A6J1P8_9PLEO</name>
<evidence type="ECO:0008006" key="7">
    <source>
        <dbReference type="Google" id="ProtNLM"/>
    </source>
</evidence>
<feature type="compositionally biased region" description="Polar residues" evidence="2">
    <location>
        <begin position="692"/>
        <end position="702"/>
    </location>
</feature>
<proteinExistence type="predicted"/>
<feature type="compositionally biased region" description="Basic and acidic residues" evidence="2">
    <location>
        <begin position="158"/>
        <end position="170"/>
    </location>
</feature>
<feature type="compositionally biased region" description="Low complexity" evidence="2">
    <location>
        <begin position="213"/>
        <end position="222"/>
    </location>
</feature>
<feature type="compositionally biased region" description="Polar residues" evidence="2">
    <location>
        <begin position="385"/>
        <end position="403"/>
    </location>
</feature>
<feature type="region of interest" description="Disordered" evidence="2">
    <location>
        <begin position="674"/>
        <end position="710"/>
    </location>
</feature>
<feature type="compositionally biased region" description="Basic and acidic residues" evidence="2">
    <location>
        <begin position="68"/>
        <end position="82"/>
    </location>
</feature>
<dbReference type="AlphaFoldDB" id="A0A6A6J1P8"/>
<dbReference type="InterPro" id="IPR051937">
    <property type="entry name" value="R3H_domain_containing"/>
</dbReference>
<reference evidence="5" key="1">
    <citation type="journal article" date="2020" name="Stud. Mycol.">
        <title>101 Dothideomycetes genomes: a test case for predicting lifestyles and emergence of pathogens.</title>
        <authorList>
            <person name="Haridas S."/>
            <person name="Albert R."/>
            <person name="Binder M."/>
            <person name="Bloem J."/>
            <person name="Labutti K."/>
            <person name="Salamov A."/>
            <person name="Andreopoulos B."/>
            <person name="Baker S."/>
            <person name="Barry K."/>
            <person name="Bills G."/>
            <person name="Bluhm B."/>
            <person name="Cannon C."/>
            <person name="Castanera R."/>
            <person name="Culley D."/>
            <person name="Daum C."/>
            <person name="Ezra D."/>
            <person name="Gonzalez J."/>
            <person name="Henrissat B."/>
            <person name="Kuo A."/>
            <person name="Liang C."/>
            <person name="Lipzen A."/>
            <person name="Lutzoni F."/>
            <person name="Magnuson J."/>
            <person name="Mondo S."/>
            <person name="Nolan M."/>
            <person name="Ohm R."/>
            <person name="Pangilinan J."/>
            <person name="Park H.-J."/>
            <person name="Ramirez L."/>
            <person name="Alfaro M."/>
            <person name="Sun H."/>
            <person name="Tritt A."/>
            <person name="Yoshinaga Y."/>
            <person name="Zwiers L.-H."/>
            <person name="Turgeon B."/>
            <person name="Goodwin S."/>
            <person name="Spatafora J."/>
            <person name="Crous P."/>
            <person name="Grigoriev I."/>
        </authorList>
    </citation>
    <scope>NUCLEOTIDE SEQUENCE</scope>
    <source>
        <strain evidence="5">CBS 122368</strain>
    </source>
</reference>
<dbReference type="SUPFAM" id="SSF82708">
    <property type="entry name" value="R3H domain"/>
    <property type="match status" value="1"/>
</dbReference>
<feature type="compositionally biased region" description="Polar residues" evidence="2">
    <location>
        <begin position="833"/>
        <end position="848"/>
    </location>
</feature>
<feature type="region of interest" description="Disordered" evidence="2">
    <location>
        <begin position="346"/>
        <end position="484"/>
    </location>
</feature>
<feature type="compositionally biased region" description="Low complexity" evidence="2">
    <location>
        <begin position="773"/>
        <end position="795"/>
    </location>
</feature>
<dbReference type="Gene3D" id="3.30.1370.50">
    <property type="entry name" value="R3H-like domain"/>
    <property type="match status" value="1"/>
</dbReference>
<feature type="compositionally biased region" description="Basic and acidic residues" evidence="2">
    <location>
        <begin position="102"/>
        <end position="115"/>
    </location>
</feature>
<dbReference type="InterPro" id="IPR036867">
    <property type="entry name" value="R3H_dom_sf"/>
</dbReference>
<feature type="compositionally biased region" description="Pro residues" evidence="2">
    <location>
        <begin position="38"/>
        <end position="48"/>
    </location>
</feature>
<evidence type="ECO:0000313" key="6">
    <source>
        <dbReference type="Proteomes" id="UP000800094"/>
    </source>
</evidence>
<feature type="compositionally biased region" description="Polar residues" evidence="2">
    <location>
        <begin position="84"/>
        <end position="94"/>
    </location>
</feature>
<feature type="region of interest" description="Disordered" evidence="2">
    <location>
        <begin position="213"/>
        <end position="233"/>
    </location>
</feature>
<feature type="compositionally biased region" description="Gly residues" evidence="2">
    <location>
        <begin position="852"/>
        <end position="862"/>
    </location>
</feature>
<feature type="domain" description="SUZ" evidence="4">
    <location>
        <begin position="349"/>
        <end position="444"/>
    </location>
</feature>
<dbReference type="Proteomes" id="UP000800094">
    <property type="component" value="Unassembled WGS sequence"/>
</dbReference>
<feature type="domain" description="R3H" evidence="3">
    <location>
        <begin position="285"/>
        <end position="352"/>
    </location>
</feature>
<dbReference type="InterPro" id="IPR001374">
    <property type="entry name" value="R3H_dom"/>
</dbReference>
<accession>A0A6A6J1P8</accession>
<evidence type="ECO:0000256" key="1">
    <source>
        <dbReference type="ARBA" id="ARBA00022553"/>
    </source>
</evidence>
<feature type="region of interest" description="Disordered" evidence="2">
    <location>
        <begin position="1"/>
        <end position="197"/>
    </location>
</feature>
<evidence type="ECO:0000259" key="3">
    <source>
        <dbReference type="PROSITE" id="PS51061"/>
    </source>
</evidence>
<feature type="region of interest" description="Disordered" evidence="2">
    <location>
        <begin position="733"/>
        <end position="862"/>
    </location>
</feature>
<feature type="compositionally biased region" description="Basic and acidic residues" evidence="2">
    <location>
        <begin position="416"/>
        <end position="437"/>
    </location>
</feature>
<dbReference type="PROSITE" id="PS51673">
    <property type="entry name" value="SUZ"/>
    <property type="match status" value="1"/>
</dbReference>
<feature type="compositionally biased region" description="Low complexity" evidence="2">
    <location>
        <begin position="815"/>
        <end position="824"/>
    </location>
</feature>
<dbReference type="CDD" id="cd02642">
    <property type="entry name" value="R3H_encore_like"/>
    <property type="match status" value="1"/>
</dbReference>
<dbReference type="RefSeq" id="XP_033691281.1">
    <property type="nucleotide sequence ID" value="XM_033823129.1"/>
</dbReference>
<dbReference type="GeneID" id="54576459"/>
<feature type="compositionally biased region" description="Polar residues" evidence="2">
    <location>
        <begin position="129"/>
        <end position="138"/>
    </location>
</feature>
<keyword evidence="1" id="KW-0597">Phosphoprotein</keyword>
<evidence type="ECO:0000259" key="4">
    <source>
        <dbReference type="PROSITE" id="PS51673"/>
    </source>
</evidence>
<dbReference type="OrthoDB" id="278430at2759"/>
<keyword evidence="6" id="KW-1185">Reference proteome</keyword>
<evidence type="ECO:0000256" key="2">
    <source>
        <dbReference type="SAM" id="MobiDB-lite"/>
    </source>
</evidence>
<gene>
    <name evidence="5" type="ORF">BU26DRAFT_415777</name>
</gene>
<dbReference type="InterPro" id="IPR024771">
    <property type="entry name" value="SUZ"/>
</dbReference>
<sequence length="862" mass="92435">MASTTAVPTEQAQTRPSFAKVAASALKPQHIKESAPSVKPPVATPHPSPHLQNPNRPGPANGEAPAVHVEHHGEENGTEEKAGNTATRTGQWASSAGVETALQKETKEEEVEKARPPITLVKFTAAEDGTTQLSSSDGSAKPPSLDGKSIASGTTFALDEKESIRPDDSASLRAVEEEDVASPPDSVAAGSRVGSDSGARAFRDQLREIAVMGPQPQRGVPPGRFPNPTANGPPTLYDPNQPPNSMGRPMSQPLVNGMPPGAGPQSLPAIPDEKLIEALQSPRDRLFVVKIEQDFIDFIKDSRENEYCLPNCNTFYRMLAHRLADYYLLGHVVDSTMTGVRITRTPYCRIPPPLSQMVDASKSANTPPVDLPARKIMRRGDDGKSGTNTTANSENPSKTTSEAGGSDGGNDNTGNKAKDKSAMTREEREARYREARQRIFGSAESEENESTEAIGSGEEKNTSRSSSASGKKKSKKQRNFDDDGFEARSRFNAYYTGPYPASGYSGDGTVYFSGFPGPVPTSQYTSMDYSPPPTYSNAYPGMMPQETQSQYGWPSQQYHPSSGPTMYPGYAPMQNGYDLSTDFQRGMQSFQSAGMPSQMTPKMANVPMAGYSESYQPPPQHMAMNPGWSPMNQQPQYPMAQGPFAPNGPGNRPMSAPIQGPMPGTYPYGQFPPPTYNGKPNRNQHPIPGSYQRPQFNPQSQAFVPGGRNMPFQVQPNVPGMPPQGMNGYGNFQMSAGAQMHPQMPVPSPPTGTPQTFGSPRVMHNSIPMPARPTNSNSSPSSQPTPSSQGSQQSSIAKYGTPAHLPARPPPPQPQQQAPKLNLPGHNFPVSRVASNPTPGYVSSTPQIASMRGGGGPNTNTN</sequence>
<evidence type="ECO:0000313" key="5">
    <source>
        <dbReference type="EMBL" id="KAF2256277.1"/>
    </source>
</evidence>
<dbReference type="GO" id="GO:0003676">
    <property type="term" value="F:nucleic acid binding"/>
    <property type="evidence" value="ECO:0007669"/>
    <property type="project" value="UniProtKB-UniRule"/>
</dbReference>
<dbReference type="EMBL" id="ML987189">
    <property type="protein sequence ID" value="KAF2256277.1"/>
    <property type="molecule type" value="Genomic_DNA"/>
</dbReference>
<dbReference type="PROSITE" id="PS51061">
    <property type="entry name" value="R3H"/>
    <property type="match status" value="1"/>
</dbReference>
<protein>
    <recommendedName>
        <fullName evidence="7">SUZ domain-containing protein</fullName>
    </recommendedName>
</protein>
<dbReference type="PANTHER" id="PTHR15672">
    <property type="entry name" value="CAMP-REGULATED PHOSPHOPROTEIN 21 RELATED R3H DOMAIN CONTAINING PROTEIN"/>
    <property type="match status" value="1"/>
</dbReference>
<feature type="compositionally biased region" description="Polar residues" evidence="2">
    <location>
        <begin position="1"/>
        <end position="16"/>
    </location>
</feature>
<dbReference type="Pfam" id="PF01424">
    <property type="entry name" value="R3H"/>
    <property type="match status" value="1"/>
</dbReference>